<feature type="transmembrane region" description="Helical" evidence="6">
    <location>
        <begin position="28"/>
        <end position="53"/>
    </location>
</feature>
<feature type="transmembrane region" description="Helical" evidence="6">
    <location>
        <begin position="135"/>
        <end position="155"/>
    </location>
</feature>
<dbReference type="OrthoDB" id="6493944at2759"/>
<dbReference type="GO" id="GO:0005310">
    <property type="term" value="F:dicarboxylic acid transmembrane transporter activity"/>
    <property type="evidence" value="ECO:0007669"/>
    <property type="project" value="UniProtKB-ARBA"/>
</dbReference>
<dbReference type="PANTHER" id="PTHR10283">
    <property type="entry name" value="SOLUTE CARRIER FAMILY 13 MEMBER"/>
    <property type="match status" value="1"/>
</dbReference>
<evidence type="ECO:0000256" key="3">
    <source>
        <dbReference type="ARBA" id="ARBA00022692"/>
    </source>
</evidence>
<evidence type="ECO:0000313" key="8">
    <source>
        <dbReference type="Proteomes" id="UP001152320"/>
    </source>
</evidence>
<keyword evidence="5 6" id="KW-0472">Membrane</keyword>
<organism evidence="7 8">
    <name type="scientific">Holothuria leucospilota</name>
    <name type="common">Black long sea cucumber</name>
    <name type="synonym">Mertensiothuria leucospilota</name>
    <dbReference type="NCBI Taxonomy" id="206669"/>
    <lineage>
        <taxon>Eukaryota</taxon>
        <taxon>Metazoa</taxon>
        <taxon>Echinodermata</taxon>
        <taxon>Eleutherozoa</taxon>
        <taxon>Echinozoa</taxon>
        <taxon>Holothuroidea</taxon>
        <taxon>Aspidochirotacea</taxon>
        <taxon>Aspidochirotida</taxon>
        <taxon>Holothuriidae</taxon>
        <taxon>Holothuria</taxon>
    </lineage>
</organism>
<keyword evidence="3 6" id="KW-0812">Transmembrane</keyword>
<keyword evidence="4 6" id="KW-1133">Transmembrane helix</keyword>
<dbReference type="AlphaFoldDB" id="A0A9Q0YT56"/>
<evidence type="ECO:0000256" key="1">
    <source>
        <dbReference type="ARBA" id="ARBA00004141"/>
    </source>
</evidence>
<accession>A0A9Q0YT56</accession>
<comment type="caution">
    <text evidence="7">The sequence shown here is derived from an EMBL/GenBank/DDBJ whole genome shotgun (WGS) entry which is preliminary data.</text>
</comment>
<evidence type="ECO:0000256" key="6">
    <source>
        <dbReference type="SAM" id="Phobius"/>
    </source>
</evidence>
<evidence type="ECO:0000313" key="7">
    <source>
        <dbReference type="EMBL" id="KAJ8026262.1"/>
    </source>
</evidence>
<reference evidence="7" key="1">
    <citation type="submission" date="2021-10" db="EMBL/GenBank/DDBJ databases">
        <title>Tropical sea cucumber genome reveals ecological adaptation and Cuvierian tubules defense mechanism.</title>
        <authorList>
            <person name="Chen T."/>
        </authorList>
    </citation>
    <scope>NUCLEOTIDE SEQUENCE</scope>
    <source>
        <strain evidence="7">Nanhai2018</strain>
        <tissue evidence="7">Muscle</tissue>
    </source>
</reference>
<dbReference type="EMBL" id="JAIZAY010000017">
    <property type="protein sequence ID" value="KAJ8026262.1"/>
    <property type="molecule type" value="Genomic_DNA"/>
</dbReference>
<sequence length="399" mass="43982">MEENPLESANEECDAESLKGSKDKLSKAFLICIAYSATIGGTTSLTGTGATMVLKGVTEELYGEEAGITFANWIYFMLPMTILSIFMCWILLQYFFLGRRCCLWVRDCRCCTQESDEGKAVRELIQREYSALGDVSFAEMGVFIHFVGLIALWLFRRPAFIPTFEGWSQIFLIPNYIDDATTAMVIALSLTFFPSKMPWFIRRIFGKVDKDDKARPVEPLLTWESLQRRLPWHIVLLIGGGFALAKGCEESGLSGWLGDLFSALSGIPQWLIVFILSTTLCMFTEITSNVTTATIFLPICASLSEGLCMNPLYLMIAATIACTNAFMLPAANPPTTIVFAYGTVSIPDLVKAGMFQNVVGVTLINILVNTMGTAVYDVLKFPSWASNDACVANATVIAD</sequence>
<comment type="subcellular location">
    <subcellularLocation>
        <location evidence="1">Membrane</location>
        <topology evidence="1">Multi-pass membrane protein</topology>
    </subcellularLocation>
</comment>
<protein>
    <submittedName>
        <fullName evidence="7">Solute carrier family 13 member 3</fullName>
    </submittedName>
</protein>
<dbReference type="GO" id="GO:0005886">
    <property type="term" value="C:plasma membrane"/>
    <property type="evidence" value="ECO:0007669"/>
    <property type="project" value="TreeGrafter"/>
</dbReference>
<proteinExistence type="inferred from homology"/>
<dbReference type="GO" id="GO:0015556">
    <property type="term" value="F:C4-dicarboxylate transmembrane transporter activity"/>
    <property type="evidence" value="ECO:0007669"/>
    <property type="project" value="UniProtKB-ARBA"/>
</dbReference>
<feature type="transmembrane region" description="Helical" evidence="6">
    <location>
        <begin position="73"/>
        <end position="97"/>
    </location>
</feature>
<evidence type="ECO:0000256" key="5">
    <source>
        <dbReference type="ARBA" id="ARBA00023136"/>
    </source>
</evidence>
<gene>
    <name evidence="7" type="ORF">HOLleu_34056</name>
</gene>
<evidence type="ECO:0000256" key="4">
    <source>
        <dbReference type="ARBA" id="ARBA00022989"/>
    </source>
</evidence>
<dbReference type="PANTHER" id="PTHR10283:SF82">
    <property type="entry name" value="SOLUTE CARRIER FAMILY 13 MEMBER 2"/>
    <property type="match status" value="1"/>
</dbReference>
<dbReference type="InterPro" id="IPR001898">
    <property type="entry name" value="SLC13A/DASS"/>
</dbReference>
<comment type="similarity">
    <text evidence="2">Belongs to the SLC13A/DASS transporter (TC 2.A.47) family. NADC subfamily.</text>
</comment>
<dbReference type="Proteomes" id="UP001152320">
    <property type="component" value="Chromosome 17"/>
</dbReference>
<name>A0A9Q0YT56_HOLLE</name>
<keyword evidence="8" id="KW-1185">Reference proteome</keyword>
<evidence type="ECO:0000256" key="2">
    <source>
        <dbReference type="ARBA" id="ARBA00006772"/>
    </source>
</evidence>
<dbReference type="Pfam" id="PF00939">
    <property type="entry name" value="Na_sulph_symp"/>
    <property type="match status" value="1"/>
</dbReference>